<reference evidence="2" key="1">
    <citation type="submission" date="2025-08" db="UniProtKB">
        <authorList>
            <consortium name="RefSeq"/>
        </authorList>
    </citation>
    <scope>IDENTIFICATION</scope>
    <source>
        <tissue evidence="2">Testes</tissue>
    </source>
</reference>
<dbReference type="PANTHER" id="PTHR31743">
    <property type="entry name" value="TRANSIENT RECEPTOR POTENTIAL CHANNEL 4-ASSOCIATED PROTEIN TCPC4AP"/>
    <property type="match status" value="1"/>
</dbReference>
<evidence type="ECO:0000313" key="1">
    <source>
        <dbReference type="Proteomes" id="UP000694865"/>
    </source>
</evidence>
<dbReference type="PANTHER" id="PTHR31743:SF1">
    <property type="entry name" value="SHORT TRANSIENT RECEPTOR POTENTIAL CHANNEL 4-ASSOCIATED PROTEIN"/>
    <property type="match status" value="1"/>
</dbReference>
<dbReference type="Pfam" id="PF12463">
    <property type="entry name" value="DUF3689"/>
    <property type="match status" value="1"/>
</dbReference>
<dbReference type="RefSeq" id="XP_006817993.1">
    <property type="nucleotide sequence ID" value="XM_006817930.1"/>
</dbReference>
<proteinExistence type="predicted"/>
<protein>
    <submittedName>
        <fullName evidence="2">Short transient receptor potential channel 4-associated protein-like</fullName>
    </submittedName>
</protein>
<sequence>MSTSIGKVVKPKRKVNVMKHIITAQATGRGFSNARMLPDELIKCAEDRIGATTQGYQGIPENIRRLDNMSGNGVGHIVPTPLPASRDSTRGRDPTIPSILKDIGSLLSHEGFQEYPSGTGIQKEIRVINSEVFNLFGGLELVLQILLRPSLFPVNTAKSQSTEFMKSVACTCLDVLHHLCLNMTKIAVQLSERDDLMPYLFTLMGERKCFLSAATLMEDLLGNRQQMVRLDEITNLKGLVDSFDQQQLANFCRVLSIAVSDLDSSEDRMTLVAQDEASRKQTDVPISEINQGILVDLPGFIKRLVEVAGRRLPSPSQNLPALFNELESWVTWLDSSLAFDALMEVAQEEEEVYLTIPLDAGQGDTSILPQSMRVMHEVMYKVEVLYVLCLLLTGKQRNKVHDLLADSRLVPSINDIFDKIIWKCNLRSSPDPELDDSCECSPEIALKIQFLRLVHSFCDHHPNKYLMLTRTEINELNRIANNARVPILDSVKNINRQLLCVGQKGLLTKVVEATKKEPVESPFRFWLGRAIESFLRGATSFADQTFLLRRGLLRYHIIRHMIDNDVKSKEILQSSFDLLGELMKFNVNAFKRFNKLITSETDFANFISLIKDNIVDSNMFIRCMILSLEHFETEQTEHKEYATTKCKLLGFILERKARLQFLFKLINVIKVQSLTQENVSCLNTTLVFLMFAKQKGELQSSCISFDIWKKTVEELLEDDPNNDLTVSHYLTKNCITYK</sequence>
<dbReference type="GeneID" id="100375971"/>
<gene>
    <name evidence="2" type="primary">LOC100375971</name>
</gene>
<dbReference type="Proteomes" id="UP000694865">
    <property type="component" value="Unplaced"/>
</dbReference>
<organism evidence="1 2">
    <name type="scientific">Saccoglossus kowalevskii</name>
    <name type="common">Acorn worm</name>
    <dbReference type="NCBI Taxonomy" id="10224"/>
    <lineage>
        <taxon>Eukaryota</taxon>
        <taxon>Metazoa</taxon>
        <taxon>Hemichordata</taxon>
        <taxon>Enteropneusta</taxon>
        <taxon>Harrimaniidae</taxon>
        <taxon>Saccoglossus</taxon>
    </lineage>
</organism>
<evidence type="ECO:0000313" key="2">
    <source>
        <dbReference type="RefSeq" id="XP_006817993.1"/>
    </source>
</evidence>
<accession>A0ABM0MDA2</accession>
<keyword evidence="1" id="KW-1185">Reference proteome</keyword>
<dbReference type="InterPro" id="IPR022162">
    <property type="entry name" value="TRPC4AP"/>
</dbReference>
<name>A0ABM0MDA2_SACKO</name>